<protein>
    <submittedName>
        <fullName evidence="6">LysR family transcriptional regulator</fullName>
    </submittedName>
</protein>
<feature type="domain" description="HTH lysR-type" evidence="5">
    <location>
        <begin position="8"/>
        <end position="65"/>
    </location>
</feature>
<organism evidence="6 7">
    <name type="scientific">Hohaiivirga grylli</name>
    <dbReference type="NCBI Taxonomy" id="3133970"/>
    <lineage>
        <taxon>Bacteria</taxon>
        <taxon>Pseudomonadati</taxon>
        <taxon>Pseudomonadota</taxon>
        <taxon>Alphaproteobacteria</taxon>
        <taxon>Hyphomicrobiales</taxon>
        <taxon>Methylobacteriaceae</taxon>
        <taxon>Hohaiivirga</taxon>
    </lineage>
</organism>
<evidence type="ECO:0000313" key="6">
    <source>
        <dbReference type="EMBL" id="MEN3930206.1"/>
    </source>
</evidence>
<dbReference type="InterPro" id="IPR005119">
    <property type="entry name" value="LysR_subst-bd"/>
</dbReference>
<dbReference type="InterPro" id="IPR050950">
    <property type="entry name" value="HTH-type_LysR_regulators"/>
</dbReference>
<keyword evidence="7" id="KW-1185">Reference proteome</keyword>
<gene>
    <name evidence="6" type="ORF">WJT86_03915</name>
</gene>
<evidence type="ECO:0000256" key="4">
    <source>
        <dbReference type="ARBA" id="ARBA00023163"/>
    </source>
</evidence>
<dbReference type="InterPro" id="IPR036390">
    <property type="entry name" value="WH_DNA-bd_sf"/>
</dbReference>
<comment type="caution">
    <text evidence="6">The sequence shown here is derived from an EMBL/GenBank/DDBJ whole genome shotgun (WGS) entry which is preliminary data.</text>
</comment>
<dbReference type="Pfam" id="PF03466">
    <property type="entry name" value="LysR_substrate"/>
    <property type="match status" value="1"/>
</dbReference>
<keyword evidence="4" id="KW-0804">Transcription</keyword>
<evidence type="ECO:0000256" key="1">
    <source>
        <dbReference type="ARBA" id="ARBA00009437"/>
    </source>
</evidence>
<dbReference type="PANTHER" id="PTHR30419">
    <property type="entry name" value="HTH-TYPE TRANSCRIPTIONAL REGULATOR YBHD"/>
    <property type="match status" value="1"/>
</dbReference>
<reference evidence="6 7" key="1">
    <citation type="submission" date="2024-04" db="EMBL/GenBank/DDBJ databases">
        <title>A novel species isolated from cricket.</title>
        <authorList>
            <person name="Wang H.-C."/>
        </authorList>
    </citation>
    <scope>NUCLEOTIDE SEQUENCE [LARGE SCALE GENOMIC DNA]</scope>
    <source>
        <strain evidence="6 7">WL0021</strain>
    </source>
</reference>
<dbReference type="Proteomes" id="UP001418637">
    <property type="component" value="Unassembled WGS sequence"/>
</dbReference>
<dbReference type="InterPro" id="IPR036388">
    <property type="entry name" value="WH-like_DNA-bd_sf"/>
</dbReference>
<dbReference type="SUPFAM" id="SSF53850">
    <property type="entry name" value="Periplasmic binding protein-like II"/>
    <property type="match status" value="1"/>
</dbReference>
<name>A0ABV0BIX0_9HYPH</name>
<dbReference type="Gene3D" id="3.40.190.290">
    <property type="match status" value="1"/>
</dbReference>
<comment type="similarity">
    <text evidence="1">Belongs to the LysR transcriptional regulatory family.</text>
</comment>
<keyword evidence="3" id="KW-0238">DNA-binding</keyword>
<evidence type="ECO:0000256" key="3">
    <source>
        <dbReference type="ARBA" id="ARBA00023125"/>
    </source>
</evidence>
<dbReference type="PANTHER" id="PTHR30419:SF8">
    <property type="entry name" value="NITROGEN ASSIMILATION TRANSCRIPTIONAL ACTIVATOR-RELATED"/>
    <property type="match status" value="1"/>
</dbReference>
<sequence>MNTTTSIPNFRQIKSFLALARHLSFTRAAEELGISQPTLTVQIHQLEETLSVILFDRNRRQVRLTDVGRNLLEPLEQLLTDLDAVMNFSNDRAQLRSGTVRIAAMPSISSSLIPKTIRIFQEKYPGVSVQIYDIDAEQIIEMVKLEQVDFGVGMKVLPDREIIIDEFLTEQLCVFFPEDHPLQSKKSGKITLKDCTEFPLILTNRSSSLRKMIDRELIESGLEVQIAQEANFMATALAMTRANIGITILPNSAIGNGSTKGLDYAPVHSPHLYRKIGIVQKQNKRLSPSASYFLKDLNAVAQENKMFTENKNKNS</sequence>
<accession>A0ABV0BIX0</accession>
<dbReference type="CDD" id="cd08440">
    <property type="entry name" value="PBP2_LTTR_like_4"/>
    <property type="match status" value="1"/>
</dbReference>
<dbReference type="RefSeq" id="WP_346336171.1">
    <property type="nucleotide sequence ID" value="NZ_JBBYXI010000001.1"/>
</dbReference>
<dbReference type="Gene3D" id="1.10.10.10">
    <property type="entry name" value="Winged helix-like DNA-binding domain superfamily/Winged helix DNA-binding domain"/>
    <property type="match status" value="1"/>
</dbReference>
<keyword evidence="2" id="KW-0805">Transcription regulation</keyword>
<dbReference type="SUPFAM" id="SSF46785">
    <property type="entry name" value="Winged helix' DNA-binding domain"/>
    <property type="match status" value="1"/>
</dbReference>
<dbReference type="InterPro" id="IPR000847">
    <property type="entry name" value="LysR_HTH_N"/>
</dbReference>
<evidence type="ECO:0000313" key="7">
    <source>
        <dbReference type="Proteomes" id="UP001418637"/>
    </source>
</evidence>
<dbReference type="Pfam" id="PF00126">
    <property type="entry name" value="HTH_1"/>
    <property type="match status" value="1"/>
</dbReference>
<dbReference type="PROSITE" id="PS50931">
    <property type="entry name" value="HTH_LYSR"/>
    <property type="match status" value="1"/>
</dbReference>
<dbReference type="PRINTS" id="PR00039">
    <property type="entry name" value="HTHLYSR"/>
</dbReference>
<evidence type="ECO:0000256" key="2">
    <source>
        <dbReference type="ARBA" id="ARBA00023015"/>
    </source>
</evidence>
<evidence type="ECO:0000259" key="5">
    <source>
        <dbReference type="PROSITE" id="PS50931"/>
    </source>
</evidence>
<dbReference type="EMBL" id="JBBYXI010000001">
    <property type="protein sequence ID" value="MEN3930206.1"/>
    <property type="molecule type" value="Genomic_DNA"/>
</dbReference>
<proteinExistence type="inferred from homology"/>